<sequence length="257" mass="27567">MNESQFDHGANGDDVSKPYRKGSSSSTKRGIGGGLTEVTAERVVLNSSCPSPCGACKFLRRKCISGCIFAPYFGSDQGAAKFAAVHKVFGASNVSKLLLHIPTNRRHDAIVTISYEAQARLSDPVYGCVSTILALQQQVASLQAELEMVQTQLMNSRFAVANAFQGSQTVPQHHINVAMQPAYSNTSSSISNNNLMNIGSFVGAGGFQISGETTISNSFHHEPIHQIPSTAGVAQEEEDEEESHNIIPVSFTSQIFD</sequence>
<name>A0ACC0BV08_CATRO</name>
<keyword evidence="2" id="KW-1185">Reference proteome</keyword>
<evidence type="ECO:0000313" key="1">
    <source>
        <dbReference type="EMBL" id="KAI5676413.1"/>
    </source>
</evidence>
<accession>A0ACC0BV08</accession>
<dbReference type="EMBL" id="CM044702">
    <property type="protein sequence ID" value="KAI5676413.1"/>
    <property type="molecule type" value="Genomic_DNA"/>
</dbReference>
<comment type="caution">
    <text evidence="1">The sequence shown here is derived from an EMBL/GenBank/DDBJ whole genome shotgun (WGS) entry which is preliminary data.</text>
</comment>
<organism evidence="1 2">
    <name type="scientific">Catharanthus roseus</name>
    <name type="common">Madagascar periwinkle</name>
    <name type="synonym">Vinca rosea</name>
    <dbReference type="NCBI Taxonomy" id="4058"/>
    <lineage>
        <taxon>Eukaryota</taxon>
        <taxon>Viridiplantae</taxon>
        <taxon>Streptophyta</taxon>
        <taxon>Embryophyta</taxon>
        <taxon>Tracheophyta</taxon>
        <taxon>Spermatophyta</taxon>
        <taxon>Magnoliopsida</taxon>
        <taxon>eudicotyledons</taxon>
        <taxon>Gunneridae</taxon>
        <taxon>Pentapetalae</taxon>
        <taxon>asterids</taxon>
        <taxon>lamiids</taxon>
        <taxon>Gentianales</taxon>
        <taxon>Apocynaceae</taxon>
        <taxon>Rauvolfioideae</taxon>
        <taxon>Vinceae</taxon>
        <taxon>Catharanthinae</taxon>
        <taxon>Catharanthus</taxon>
    </lineage>
</organism>
<gene>
    <name evidence="1" type="ORF">M9H77_07363</name>
</gene>
<dbReference type="Proteomes" id="UP001060085">
    <property type="component" value="Linkage Group LG02"/>
</dbReference>
<protein>
    <submittedName>
        <fullName evidence="1">Uncharacterized protein</fullName>
    </submittedName>
</protein>
<proteinExistence type="predicted"/>
<evidence type="ECO:0000313" key="2">
    <source>
        <dbReference type="Proteomes" id="UP001060085"/>
    </source>
</evidence>
<reference evidence="2" key="1">
    <citation type="journal article" date="2023" name="Nat. Plants">
        <title>Single-cell RNA sequencing provides a high-resolution roadmap for understanding the multicellular compartmentation of specialized metabolism.</title>
        <authorList>
            <person name="Sun S."/>
            <person name="Shen X."/>
            <person name="Li Y."/>
            <person name="Li Y."/>
            <person name="Wang S."/>
            <person name="Li R."/>
            <person name="Zhang H."/>
            <person name="Shen G."/>
            <person name="Guo B."/>
            <person name="Wei J."/>
            <person name="Xu J."/>
            <person name="St-Pierre B."/>
            <person name="Chen S."/>
            <person name="Sun C."/>
        </authorList>
    </citation>
    <scope>NUCLEOTIDE SEQUENCE [LARGE SCALE GENOMIC DNA]</scope>
</reference>